<name>A0ABS6B6N5_9NOCA</name>
<evidence type="ECO:0000256" key="2">
    <source>
        <dbReference type="SAM" id="Phobius"/>
    </source>
</evidence>
<dbReference type="InterPro" id="IPR027383">
    <property type="entry name" value="Znf_put"/>
</dbReference>
<evidence type="ECO:0000256" key="1">
    <source>
        <dbReference type="SAM" id="MobiDB-lite"/>
    </source>
</evidence>
<comment type="caution">
    <text evidence="4">The sequence shown here is derived from an EMBL/GenBank/DDBJ whole genome shotgun (WGS) entry which is preliminary data.</text>
</comment>
<accession>A0ABS6B6N5</accession>
<dbReference type="Pfam" id="PF13490">
    <property type="entry name" value="zf-HC2"/>
    <property type="match status" value="1"/>
</dbReference>
<keyword evidence="5" id="KW-1185">Reference proteome</keyword>
<feature type="transmembrane region" description="Helical" evidence="2">
    <location>
        <begin position="145"/>
        <end position="164"/>
    </location>
</feature>
<evidence type="ECO:0000313" key="4">
    <source>
        <dbReference type="EMBL" id="MBU3065919.1"/>
    </source>
</evidence>
<dbReference type="Proteomes" id="UP000733379">
    <property type="component" value="Unassembled WGS sequence"/>
</dbReference>
<keyword evidence="2" id="KW-0812">Transmembrane</keyword>
<feature type="transmembrane region" description="Helical" evidence="2">
    <location>
        <begin position="81"/>
        <end position="101"/>
    </location>
</feature>
<evidence type="ECO:0000313" key="5">
    <source>
        <dbReference type="Proteomes" id="UP000733379"/>
    </source>
</evidence>
<keyword evidence="2" id="KW-1133">Transmembrane helix</keyword>
<reference evidence="4 5" key="1">
    <citation type="submission" date="2021-06" db="EMBL/GenBank/DDBJ databases">
        <title>Actinomycetes sequencing.</title>
        <authorList>
            <person name="Shan Q."/>
        </authorList>
    </citation>
    <scope>NUCLEOTIDE SEQUENCE [LARGE SCALE GENOMIC DNA]</scope>
    <source>
        <strain evidence="4 5">NEAU-G5</strain>
    </source>
</reference>
<dbReference type="RefSeq" id="WP_215921986.1">
    <property type="nucleotide sequence ID" value="NZ_JAHKNI010000012.1"/>
</dbReference>
<keyword evidence="2" id="KW-0472">Membrane</keyword>
<dbReference type="EMBL" id="JAHKNI010000012">
    <property type="protein sequence ID" value="MBU3065919.1"/>
    <property type="molecule type" value="Genomic_DNA"/>
</dbReference>
<organism evidence="4 5">
    <name type="scientific">Nocardia albiluteola</name>
    <dbReference type="NCBI Taxonomy" id="2842303"/>
    <lineage>
        <taxon>Bacteria</taxon>
        <taxon>Bacillati</taxon>
        <taxon>Actinomycetota</taxon>
        <taxon>Actinomycetes</taxon>
        <taxon>Mycobacteriales</taxon>
        <taxon>Nocardiaceae</taxon>
        <taxon>Nocardia</taxon>
    </lineage>
</organism>
<evidence type="ECO:0000259" key="3">
    <source>
        <dbReference type="Pfam" id="PF13490"/>
    </source>
</evidence>
<feature type="transmembrane region" description="Helical" evidence="2">
    <location>
        <begin position="170"/>
        <end position="189"/>
    </location>
</feature>
<feature type="region of interest" description="Disordered" evidence="1">
    <location>
        <begin position="196"/>
        <end position="241"/>
    </location>
</feature>
<feature type="transmembrane region" description="Helical" evidence="2">
    <location>
        <begin position="121"/>
        <end position="138"/>
    </location>
</feature>
<proteinExistence type="predicted"/>
<gene>
    <name evidence="4" type="ORF">KO481_30910</name>
</gene>
<feature type="domain" description="Putative zinc-finger" evidence="3">
    <location>
        <begin position="3"/>
        <end position="37"/>
    </location>
</feature>
<sequence length="241" mass="25863">MKCETVHEALSARLDGEQEPVPAEMVDRHLTACHACQDWYRRADALRRATILHRAPVVPDLTAAVMAQLPAPRRARQTLRVLLAVVAITQTGLALAELFGADPGMGGGTAFMMGHMSHESAAWNVAIGIGLAWAALRTRAAAGQLPMMTVFVGVLAAASLLDLAEGEVTVMRLLSHVPVVVGVALLYLVHRQHRDDEQPLPGRTLPAPGGFGYDRAPGAEPVYQDPRHSDGYQRPASRHAA</sequence>
<protein>
    <submittedName>
        <fullName evidence="4">Zf-HC2 domain-containing protein</fullName>
    </submittedName>
</protein>